<dbReference type="EMBL" id="KX701200">
    <property type="protein sequence ID" value="APD75156.1"/>
    <property type="molecule type" value="Genomic_DNA"/>
</dbReference>
<feature type="domain" description="Trypanosome variant surface glycoprotein B-type N-terminal" evidence="10">
    <location>
        <begin position="10"/>
        <end position="369"/>
    </location>
</feature>
<name>A0A1J0RBH6_9TRYP</name>
<evidence type="ECO:0000256" key="2">
    <source>
        <dbReference type="ARBA" id="ARBA00004609"/>
    </source>
</evidence>
<dbReference type="InterPro" id="IPR025932">
    <property type="entry name" value="Trypano_VSG_B_N_dom"/>
</dbReference>
<evidence type="ECO:0000259" key="10">
    <source>
        <dbReference type="Pfam" id="PF13206"/>
    </source>
</evidence>
<dbReference type="VEuPathDB" id="TriTrypDB:Tb427_000244500"/>
<evidence type="ECO:0000256" key="6">
    <source>
        <dbReference type="ARBA" id="ARBA00023136"/>
    </source>
</evidence>
<feature type="chain" id="PRO_5013108434" evidence="9">
    <location>
        <begin position="20"/>
        <end position="418"/>
    </location>
</feature>
<dbReference type="VEuPathDB" id="TriTrypDB:Tb1125.Tb11.v5.0973"/>
<evidence type="ECO:0000256" key="4">
    <source>
        <dbReference type="ARBA" id="ARBA00022622"/>
    </source>
</evidence>
<evidence type="ECO:0000256" key="3">
    <source>
        <dbReference type="ARBA" id="ARBA00022475"/>
    </source>
</evidence>
<reference evidence="11" key="1">
    <citation type="submission" date="2016-08" db="EMBL/GenBank/DDBJ databases">
        <title>VSG repertoire of Trypanosoma brucei EATRO 1125.</title>
        <authorList>
            <person name="Cross G.A."/>
        </authorList>
    </citation>
    <scope>NUCLEOTIDE SEQUENCE</scope>
    <source>
        <strain evidence="11">EATRO 1125</strain>
    </source>
</reference>
<proteinExistence type="predicted"/>
<dbReference type="VEuPathDB" id="TriTrypDB:Tb11.v5.0973"/>
<keyword evidence="6" id="KW-0472">Membrane</keyword>
<evidence type="ECO:0000256" key="7">
    <source>
        <dbReference type="ARBA" id="ARBA00023180"/>
    </source>
</evidence>
<comment type="function">
    <text evidence="1">VSG forms a coat on the surface of the parasite. The trypanosome evades the immune response of the host by expressing a series of antigenically distinct VSGs from an estimated 1000 VSG genes.</text>
</comment>
<organism evidence="11">
    <name type="scientific">Trypanosoma brucei</name>
    <dbReference type="NCBI Taxonomy" id="5691"/>
    <lineage>
        <taxon>Eukaryota</taxon>
        <taxon>Discoba</taxon>
        <taxon>Euglenozoa</taxon>
        <taxon>Kinetoplastea</taxon>
        <taxon>Metakinetoplastina</taxon>
        <taxon>Trypanosomatida</taxon>
        <taxon>Trypanosomatidae</taxon>
        <taxon>Trypanosoma</taxon>
    </lineage>
</organism>
<protein>
    <submittedName>
        <fullName evidence="11">Variant surface glycoprotein 1125.4972</fullName>
    </submittedName>
</protein>
<evidence type="ECO:0000256" key="8">
    <source>
        <dbReference type="ARBA" id="ARBA00023288"/>
    </source>
</evidence>
<dbReference type="Pfam" id="PF13206">
    <property type="entry name" value="VSG_B"/>
    <property type="match status" value="1"/>
</dbReference>
<dbReference type="AlphaFoldDB" id="A0A1J0RBH6"/>
<sequence length="418" mass="45324">MNYFCIGVLIAFATAAARAGNVHNGQNTDVFGALCELARLLQNAPDVPEALTTKTADYKEIIKRNMSVADSSWKHLFADSKKPDQWATEKPKKGAAQADWYKMWDDWSEAIKSLEDTPGKPKTTEQHYAQLSPAQLQAAKAELALIANTAVELATITAPQEPSSTLIKSTNIAAEMKKLFLGDAAATLTSFTNDQIFGTSASSISSRDNACTTTAPNGKVKTLLAAMSCVCQGETSGEADDICFKGQTAANVWEDNGAPKYDAAKEIAEKCTTDAHKQKTTYQAIRKALAEVARFVTTDGTSTYLGVFQTNCNGQQNNGRCIKWQNKKTHEIFADPDTPWLKDMEELAAALEAREKHNNLVKEQSKQLTVLVARARALENPRSFAPAIAQTAQETAGSQGKLEQNKAYTCATHTANST</sequence>
<accession>A0A1J0RBH6</accession>
<keyword evidence="4" id="KW-0336">GPI-anchor</keyword>
<keyword evidence="8" id="KW-0449">Lipoprotein</keyword>
<keyword evidence="3" id="KW-1003">Cell membrane</keyword>
<feature type="signal peptide" evidence="9">
    <location>
        <begin position="1"/>
        <end position="19"/>
    </location>
</feature>
<evidence type="ECO:0000256" key="9">
    <source>
        <dbReference type="SAM" id="SignalP"/>
    </source>
</evidence>
<comment type="subcellular location">
    <subcellularLocation>
        <location evidence="2">Cell membrane</location>
        <topology evidence="2">Lipid-anchor</topology>
        <topology evidence="2">GPI-anchor</topology>
    </subcellularLocation>
</comment>
<evidence type="ECO:0000313" key="11">
    <source>
        <dbReference type="EMBL" id="APD75156.1"/>
    </source>
</evidence>
<dbReference type="GO" id="GO:0005886">
    <property type="term" value="C:plasma membrane"/>
    <property type="evidence" value="ECO:0007669"/>
    <property type="project" value="UniProtKB-SubCell"/>
</dbReference>
<keyword evidence="7" id="KW-0325">Glycoprotein</keyword>
<keyword evidence="5 9" id="KW-0732">Signal</keyword>
<dbReference type="GO" id="GO:0098552">
    <property type="term" value="C:side of membrane"/>
    <property type="evidence" value="ECO:0007669"/>
    <property type="project" value="UniProtKB-KW"/>
</dbReference>
<evidence type="ECO:0000256" key="1">
    <source>
        <dbReference type="ARBA" id="ARBA00002523"/>
    </source>
</evidence>
<evidence type="ECO:0000256" key="5">
    <source>
        <dbReference type="ARBA" id="ARBA00022729"/>
    </source>
</evidence>